<feature type="region of interest" description="Disordered" evidence="5">
    <location>
        <begin position="410"/>
        <end position="430"/>
    </location>
</feature>
<feature type="transmembrane region" description="Helical" evidence="6">
    <location>
        <begin position="290"/>
        <end position="309"/>
    </location>
</feature>
<evidence type="ECO:0000256" key="6">
    <source>
        <dbReference type="SAM" id="Phobius"/>
    </source>
</evidence>
<feature type="transmembrane region" description="Helical" evidence="6">
    <location>
        <begin position="355"/>
        <end position="374"/>
    </location>
</feature>
<dbReference type="AlphaFoldDB" id="A0A443Z4K1"/>
<dbReference type="Pfam" id="PF07690">
    <property type="entry name" value="MFS_1"/>
    <property type="match status" value="1"/>
</dbReference>
<proteinExistence type="predicted"/>
<dbReference type="GO" id="GO:0022857">
    <property type="term" value="F:transmembrane transporter activity"/>
    <property type="evidence" value="ECO:0007669"/>
    <property type="project" value="InterPro"/>
</dbReference>
<dbReference type="Pfam" id="PF00083">
    <property type="entry name" value="Sugar_tr"/>
    <property type="match status" value="1"/>
</dbReference>
<evidence type="ECO:0000313" key="8">
    <source>
        <dbReference type="EMBL" id="RWU11554.1"/>
    </source>
</evidence>
<dbReference type="PROSITE" id="PS50850">
    <property type="entry name" value="MFS"/>
    <property type="match status" value="1"/>
</dbReference>
<feature type="transmembrane region" description="Helical" evidence="6">
    <location>
        <begin position="200"/>
        <end position="219"/>
    </location>
</feature>
<evidence type="ECO:0000256" key="1">
    <source>
        <dbReference type="ARBA" id="ARBA00004370"/>
    </source>
</evidence>
<name>A0A443Z4K1_9GAMM</name>
<feature type="domain" description="Major facilitator superfamily (MFS) profile" evidence="7">
    <location>
        <begin position="8"/>
        <end position="378"/>
    </location>
</feature>
<keyword evidence="4 6" id="KW-0472">Membrane</keyword>
<dbReference type="GO" id="GO:0005886">
    <property type="term" value="C:plasma membrane"/>
    <property type="evidence" value="ECO:0007669"/>
    <property type="project" value="TreeGrafter"/>
</dbReference>
<dbReference type="OrthoDB" id="9810614at2"/>
<feature type="transmembrane region" description="Helical" evidence="6">
    <location>
        <begin position="265"/>
        <end position="284"/>
    </location>
</feature>
<keyword evidence="9" id="KW-1185">Reference proteome</keyword>
<dbReference type="PANTHER" id="PTHR23521:SF3">
    <property type="entry name" value="MFS TRANSPORTER"/>
    <property type="match status" value="1"/>
</dbReference>
<keyword evidence="2 6" id="KW-0812">Transmembrane</keyword>
<dbReference type="EMBL" id="RSFE01000003">
    <property type="protein sequence ID" value="RWU11554.1"/>
    <property type="molecule type" value="Genomic_DNA"/>
</dbReference>
<feature type="transmembrane region" description="Helical" evidence="6">
    <location>
        <begin position="12"/>
        <end position="32"/>
    </location>
</feature>
<evidence type="ECO:0000259" key="7">
    <source>
        <dbReference type="PROSITE" id="PS50850"/>
    </source>
</evidence>
<protein>
    <submittedName>
        <fullName evidence="8">MFS transporter</fullName>
    </submittedName>
</protein>
<dbReference type="InterPro" id="IPR047200">
    <property type="entry name" value="MFS_YcaD-like"/>
</dbReference>
<dbReference type="SUPFAM" id="SSF103473">
    <property type="entry name" value="MFS general substrate transporter"/>
    <property type="match status" value="1"/>
</dbReference>
<evidence type="ECO:0000313" key="9">
    <source>
        <dbReference type="Proteomes" id="UP000288789"/>
    </source>
</evidence>
<dbReference type="InterPro" id="IPR011701">
    <property type="entry name" value="MFS"/>
</dbReference>
<dbReference type="InterPro" id="IPR020846">
    <property type="entry name" value="MFS_dom"/>
</dbReference>
<gene>
    <name evidence="8" type="ORF">EGC76_04630</name>
</gene>
<dbReference type="InterPro" id="IPR036259">
    <property type="entry name" value="MFS_trans_sf"/>
</dbReference>
<feature type="transmembrane region" description="Helical" evidence="6">
    <location>
        <begin position="38"/>
        <end position="58"/>
    </location>
</feature>
<feature type="transmembrane region" description="Helical" evidence="6">
    <location>
        <begin position="99"/>
        <end position="120"/>
    </location>
</feature>
<dbReference type="PANTHER" id="PTHR23521">
    <property type="entry name" value="TRANSPORTER MFS SUPERFAMILY"/>
    <property type="match status" value="1"/>
</dbReference>
<reference evidence="8 9" key="1">
    <citation type="submission" date="2018-12" db="EMBL/GenBank/DDBJ databases">
        <authorList>
            <person name="Li A."/>
            <person name="Zhang M."/>
            <person name="Zhu H."/>
        </authorList>
    </citation>
    <scope>NUCLEOTIDE SEQUENCE [LARGE SCALE GENOMIC DNA]</scope>
    <source>
        <strain evidence="8 9">R04H25</strain>
    </source>
</reference>
<dbReference type="RefSeq" id="WP_128351843.1">
    <property type="nucleotide sequence ID" value="NZ_RSFE01000003.1"/>
</dbReference>
<keyword evidence="3 6" id="KW-1133">Transmembrane helix</keyword>
<dbReference type="Gene3D" id="1.20.1250.20">
    <property type="entry name" value="MFS general substrate transporter like domains"/>
    <property type="match status" value="2"/>
</dbReference>
<comment type="caution">
    <text evidence="8">The sequence shown here is derived from an EMBL/GenBank/DDBJ whole genome shotgun (WGS) entry which is preliminary data.</text>
</comment>
<evidence type="ECO:0000256" key="2">
    <source>
        <dbReference type="ARBA" id="ARBA00022692"/>
    </source>
</evidence>
<dbReference type="Proteomes" id="UP000288789">
    <property type="component" value="Unassembled WGS sequence"/>
</dbReference>
<sequence>MLKQQLRAISSLLTSITLIGICTGMTSTLLSLRATIENFGTLTTGIIMSAYFIGFLFGTSRAPKDIRRVGYIRAFGGLAALAAASILIQAIWVDPIVWFVMRFLTGFAISAIFVIVESWLNTMADNKNRGTLLSVYLVLIYGGLVAGQLILGITDPAGFVAFALVALLINFALIPILISVTVEPTTHESRKVPIRSLLQLVPLGMVNAFIMQACYAMFYGIGPMYATYIGLSVAQVSYFMAAFILGGMLAQAPIGLLSDRIDRRIMMAGCAGTAAIMAFILSQLDASGAWLIYVCVTLFGACALPLYSLGMAHTNDYLEKDQMVGATGAIIKVGGIGSIIGAPAVAALMQFGAVNYFFLLIMVMTSFVCAYSLYRITKRPKADDQSHSAYAMLGPTQTSDELLTTLADEQAHMIEEEEAEAESQQPNANA</sequence>
<evidence type="ECO:0000256" key="4">
    <source>
        <dbReference type="ARBA" id="ARBA00023136"/>
    </source>
</evidence>
<dbReference type="CDD" id="cd17477">
    <property type="entry name" value="MFS_YcaD_like"/>
    <property type="match status" value="1"/>
</dbReference>
<feature type="transmembrane region" description="Helical" evidence="6">
    <location>
        <begin position="159"/>
        <end position="180"/>
    </location>
</feature>
<accession>A0A443Z4K1</accession>
<organism evidence="8 9">
    <name type="scientific">Pseudidiomarina gelatinasegens</name>
    <dbReference type="NCBI Taxonomy" id="2487740"/>
    <lineage>
        <taxon>Bacteria</taxon>
        <taxon>Pseudomonadati</taxon>
        <taxon>Pseudomonadota</taxon>
        <taxon>Gammaproteobacteria</taxon>
        <taxon>Alteromonadales</taxon>
        <taxon>Idiomarinaceae</taxon>
        <taxon>Pseudidiomarina</taxon>
    </lineage>
</organism>
<comment type="subcellular location">
    <subcellularLocation>
        <location evidence="1">Membrane</location>
    </subcellularLocation>
</comment>
<dbReference type="InterPro" id="IPR005828">
    <property type="entry name" value="MFS_sugar_transport-like"/>
</dbReference>
<feature type="transmembrane region" description="Helical" evidence="6">
    <location>
        <begin position="329"/>
        <end position="349"/>
    </location>
</feature>
<feature type="transmembrane region" description="Helical" evidence="6">
    <location>
        <begin position="70"/>
        <end position="93"/>
    </location>
</feature>
<feature type="transmembrane region" description="Helical" evidence="6">
    <location>
        <begin position="132"/>
        <end position="153"/>
    </location>
</feature>
<evidence type="ECO:0000256" key="3">
    <source>
        <dbReference type="ARBA" id="ARBA00022989"/>
    </source>
</evidence>
<evidence type="ECO:0000256" key="5">
    <source>
        <dbReference type="SAM" id="MobiDB-lite"/>
    </source>
</evidence>